<evidence type="ECO:0000313" key="1">
    <source>
        <dbReference type="EMBL" id="KAG6604935.1"/>
    </source>
</evidence>
<dbReference type="AlphaFoldDB" id="A0AAV6NYH8"/>
<proteinExistence type="predicted"/>
<comment type="caution">
    <text evidence="1">The sequence shown here is derived from an EMBL/GenBank/DDBJ whole genome shotgun (WGS) entry which is preliminary data.</text>
</comment>
<reference evidence="1 2" key="1">
    <citation type="journal article" date="2021" name="Hortic Res">
        <title>The domestication of Cucurbita argyrosperma as revealed by the genome of its wild relative.</title>
        <authorList>
            <person name="Barrera-Redondo J."/>
            <person name="Sanchez-de la Vega G."/>
            <person name="Aguirre-Liguori J.A."/>
            <person name="Castellanos-Morales G."/>
            <person name="Gutierrez-Guerrero Y.T."/>
            <person name="Aguirre-Dugua X."/>
            <person name="Aguirre-Planter E."/>
            <person name="Tenaillon M.I."/>
            <person name="Lira-Saade R."/>
            <person name="Eguiarte L.E."/>
        </authorList>
    </citation>
    <scope>NUCLEOTIDE SEQUENCE [LARGE SCALE GENOMIC DNA]</scope>
    <source>
        <strain evidence="1">JBR-2021</strain>
    </source>
</reference>
<name>A0AAV6NYH8_9ROSI</name>
<organism evidence="1 2">
    <name type="scientific">Cucurbita argyrosperma subsp. sororia</name>
    <dbReference type="NCBI Taxonomy" id="37648"/>
    <lineage>
        <taxon>Eukaryota</taxon>
        <taxon>Viridiplantae</taxon>
        <taxon>Streptophyta</taxon>
        <taxon>Embryophyta</taxon>
        <taxon>Tracheophyta</taxon>
        <taxon>Spermatophyta</taxon>
        <taxon>Magnoliopsida</taxon>
        <taxon>eudicotyledons</taxon>
        <taxon>Gunneridae</taxon>
        <taxon>Pentapetalae</taxon>
        <taxon>rosids</taxon>
        <taxon>fabids</taxon>
        <taxon>Cucurbitales</taxon>
        <taxon>Cucurbitaceae</taxon>
        <taxon>Cucurbiteae</taxon>
        <taxon>Cucurbita</taxon>
    </lineage>
</organism>
<dbReference type="EMBL" id="JAGKQH010000002">
    <property type="protein sequence ID" value="KAG6604935.1"/>
    <property type="molecule type" value="Genomic_DNA"/>
</dbReference>
<feature type="non-terminal residue" evidence="1">
    <location>
        <position position="1"/>
    </location>
</feature>
<evidence type="ECO:0000313" key="2">
    <source>
        <dbReference type="Proteomes" id="UP000685013"/>
    </source>
</evidence>
<dbReference type="Proteomes" id="UP000685013">
    <property type="component" value="Chromosome 2"/>
</dbReference>
<sequence length="82" mass="8652">MLQMAFRKPIINLPFAALSAVYCRVGAGIFGYGPLQTSSRRRGIVAVLKGFSDVGGGARRWEVISNAGKGFNPITGVSPISP</sequence>
<accession>A0AAV6NYH8</accession>
<gene>
    <name evidence="1" type="ORF">SDJN03_02252</name>
</gene>
<keyword evidence="2" id="KW-1185">Reference proteome</keyword>
<evidence type="ECO:0008006" key="3">
    <source>
        <dbReference type="Google" id="ProtNLM"/>
    </source>
</evidence>
<protein>
    <recommendedName>
        <fullName evidence="3">Secreted protein</fullName>
    </recommendedName>
</protein>